<proteinExistence type="predicted"/>
<dbReference type="OrthoDB" id="1438881at2"/>
<feature type="transmembrane region" description="Helical" evidence="1">
    <location>
        <begin position="151"/>
        <end position="167"/>
    </location>
</feature>
<dbReference type="RefSeq" id="WP_013620509.1">
    <property type="nucleotide sequence ID" value="NC_015167.1"/>
</dbReference>
<evidence type="ECO:0000313" key="2">
    <source>
        <dbReference type="EMBL" id="ADY28761.1"/>
    </source>
</evidence>
<gene>
    <name evidence="2" type="ordered locus">Celly_0930</name>
</gene>
<protein>
    <submittedName>
        <fullName evidence="2">Uncharacterized protein</fullName>
    </submittedName>
</protein>
<dbReference type="Proteomes" id="UP000007487">
    <property type="component" value="Chromosome"/>
</dbReference>
<organism evidence="2 3">
    <name type="scientific">Cellulophaga lytica (strain ATCC 23178 / DSM 7489 / JCM 8516 / NBRC 14961 / NCIMB 1423 / VKM B-1433 / Cy l20)</name>
    <dbReference type="NCBI Taxonomy" id="867900"/>
    <lineage>
        <taxon>Bacteria</taxon>
        <taxon>Pseudomonadati</taxon>
        <taxon>Bacteroidota</taxon>
        <taxon>Flavobacteriia</taxon>
        <taxon>Flavobacteriales</taxon>
        <taxon>Flavobacteriaceae</taxon>
        <taxon>Cellulophaga</taxon>
    </lineage>
</organism>
<dbReference type="eggNOG" id="ENOG5033IGJ">
    <property type="taxonomic scope" value="Bacteria"/>
</dbReference>
<evidence type="ECO:0000256" key="1">
    <source>
        <dbReference type="SAM" id="Phobius"/>
    </source>
</evidence>
<keyword evidence="3" id="KW-1185">Reference proteome</keyword>
<dbReference type="AlphaFoldDB" id="F0RDL3"/>
<feature type="transmembrane region" description="Helical" evidence="1">
    <location>
        <begin position="127"/>
        <end position="145"/>
    </location>
</feature>
<keyword evidence="1" id="KW-1133">Transmembrane helix</keyword>
<sequence>MVLLQEELIKRNELDEVSKITKHLINQKNEQELRNNFDPDNYIKEELEAGESIENIKFKLKTMGIDMFDIIKKEQSQENIILNYIESKKLEGESKETIDNDLKENFNVDSNYLNEIKNKLREKGKKNTTIGIVLLVVSILINIFLLTKGRISIPAILLFGLGIWKLVQGEHQLRKN</sequence>
<dbReference type="KEGG" id="cly:Celly_0930"/>
<dbReference type="EMBL" id="CP002534">
    <property type="protein sequence ID" value="ADY28761.1"/>
    <property type="molecule type" value="Genomic_DNA"/>
</dbReference>
<keyword evidence="1" id="KW-0472">Membrane</keyword>
<dbReference type="STRING" id="867900.Celly_0930"/>
<name>F0RDL3_CELLC</name>
<dbReference type="HOGENOM" id="CLU_1522515_0_0_10"/>
<evidence type="ECO:0000313" key="3">
    <source>
        <dbReference type="Proteomes" id="UP000007487"/>
    </source>
</evidence>
<reference evidence="2 3" key="1">
    <citation type="journal article" date="2011" name="Stand. Genomic Sci.">
        <title>Complete genome sequence of Cellulophaga lytica type strain (LIM- 21).</title>
        <authorList>
            <person name="Pati A."/>
            <person name="Abt B."/>
            <person name="Teshima H."/>
            <person name="Nolan M."/>
            <person name="Lapidus A."/>
            <person name="Lucas S."/>
            <person name="Hammon N."/>
            <person name="Deshpande S."/>
            <person name="Cheng J.F."/>
            <person name="Tapia R."/>
            <person name="Han C."/>
            <person name="Goodwin L."/>
            <person name="Pitluck S."/>
            <person name="Liolios K."/>
            <person name="Pagani I."/>
            <person name="Mavromatis K."/>
            <person name="Ovchinikova G."/>
            <person name="Chen A."/>
            <person name="Palaniappan K."/>
            <person name="Land M."/>
            <person name="Hauser L."/>
            <person name="Jeffries C.D."/>
            <person name="Detter J.C."/>
            <person name="Brambilla E.M."/>
            <person name="Kannan K.P."/>
            <person name="Rohde M."/>
            <person name="Spring S."/>
            <person name="Goker M."/>
            <person name="Woyke T."/>
            <person name="Bristow J."/>
            <person name="Eisen J.A."/>
            <person name="Markowitz V."/>
            <person name="Hugenholtz P."/>
            <person name="Kyrpides N.C."/>
            <person name="Klenk H.P."/>
            <person name="Ivanova N."/>
        </authorList>
    </citation>
    <scope>NUCLEOTIDE SEQUENCE [LARGE SCALE GENOMIC DNA]</scope>
    <source>
        <strain evidence="3">ATCC 23178 / DSM 7489 / JCM 8516 / NBRC 14961 / NCIMB 1423 / VKM B-1433 / Cy l20</strain>
    </source>
</reference>
<keyword evidence="1" id="KW-0812">Transmembrane</keyword>
<accession>F0RDL3</accession>